<evidence type="ECO:0008006" key="5">
    <source>
        <dbReference type="Google" id="ProtNLM"/>
    </source>
</evidence>
<dbReference type="EMBL" id="JAHRIO010003441">
    <property type="protein sequence ID" value="MEQ2159799.1"/>
    <property type="molecule type" value="Genomic_DNA"/>
</dbReference>
<feature type="chain" id="PRO_5045846210" description="Transmembrane and TPR repeat-containing protein CG4050" evidence="2">
    <location>
        <begin position="22"/>
        <end position="166"/>
    </location>
</feature>
<dbReference type="SUPFAM" id="SSF48452">
    <property type="entry name" value="TPR-like"/>
    <property type="match status" value="1"/>
</dbReference>
<name>A0ABV0ML29_9TELE</name>
<protein>
    <recommendedName>
        <fullName evidence="5">Transmembrane and TPR repeat-containing protein CG4050</fullName>
    </recommendedName>
</protein>
<keyword evidence="4" id="KW-1185">Reference proteome</keyword>
<sequence>HLKKISWLMIGVLLTTHAVKTFNRNWDWESEYTLFTSALKVNKNNAKLWNNVGHALENQNNYAMALRYFLQATRVQPGELLLKMNKLTEARDAYLRALELDGTNADLWYNLAIVNIEMKDPSEALKNFNHALELNPRHKLALFNSALLMQESGELREREKIQLNAF</sequence>
<dbReference type="Pfam" id="PF13414">
    <property type="entry name" value="TPR_11"/>
    <property type="match status" value="1"/>
</dbReference>
<feature type="signal peptide" evidence="2">
    <location>
        <begin position="1"/>
        <end position="21"/>
    </location>
</feature>
<dbReference type="PANTHER" id="PTHR44395">
    <property type="match status" value="1"/>
</dbReference>
<evidence type="ECO:0000256" key="1">
    <source>
        <dbReference type="PROSITE-ProRule" id="PRU00339"/>
    </source>
</evidence>
<gene>
    <name evidence="3" type="ORF">GOODEAATRI_026973</name>
</gene>
<organism evidence="3 4">
    <name type="scientific">Goodea atripinnis</name>
    <dbReference type="NCBI Taxonomy" id="208336"/>
    <lineage>
        <taxon>Eukaryota</taxon>
        <taxon>Metazoa</taxon>
        <taxon>Chordata</taxon>
        <taxon>Craniata</taxon>
        <taxon>Vertebrata</taxon>
        <taxon>Euteleostomi</taxon>
        <taxon>Actinopterygii</taxon>
        <taxon>Neopterygii</taxon>
        <taxon>Teleostei</taxon>
        <taxon>Neoteleostei</taxon>
        <taxon>Acanthomorphata</taxon>
        <taxon>Ovalentaria</taxon>
        <taxon>Atherinomorphae</taxon>
        <taxon>Cyprinodontiformes</taxon>
        <taxon>Goodeidae</taxon>
        <taxon>Goodea</taxon>
    </lineage>
</organism>
<feature type="repeat" description="TPR" evidence="1">
    <location>
        <begin position="46"/>
        <end position="79"/>
    </location>
</feature>
<dbReference type="SMART" id="SM00028">
    <property type="entry name" value="TPR"/>
    <property type="match status" value="3"/>
</dbReference>
<evidence type="ECO:0000256" key="2">
    <source>
        <dbReference type="SAM" id="SignalP"/>
    </source>
</evidence>
<dbReference type="Pfam" id="PF13431">
    <property type="entry name" value="TPR_17"/>
    <property type="match status" value="1"/>
</dbReference>
<dbReference type="PROSITE" id="PS50005">
    <property type="entry name" value="TPR"/>
    <property type="match status" value="2"/>
</dbReference>
<feature type="non-terminal residue" evidence="3">
    <location>
        <position position="1"/>
    </location>
</feature>
<keyword evidence="2" id="KW-0732">Signal</keyword>
<dbReference type="Gene3D" id="1.25.40.10">
    <property type="entry name" value="Tetratricopeptide repeat domain"/>
    <property type="match status" value="2"/>
</dbReference>
<evidence type="ECO:0000313" key="4">
    <source>
        <dbReference type="Proteomes" id="UP001476798"/>
    </source>
</evidence>
<dbReference type="PROSITE" id="PS50293">
    <property type="entry name" value="TPR_REGION"/>
    <property type="match status" value="1"/>
</dbReference>
<dbReference type="InterPro" id="IPR011990">
    <property type="entry name" value="TPR-like_helical_dom_sf"/>
</dbReference>
<comment type="caution">
    <text evidence="3">The sequence shown here is derived from an EMBL/GenBank/DDBJ whole genome shotgun (WGS) entry which is preliminary data.</text>
</comment>
<dbReference type="InterPro" id="IPR019734">
    <property type="entry name" value="TPR_rpt"/>
</dbReference>
<proteinExistence type="predicted"/>
<accession>A0ABV0ML29</accession>
<evidence type="ECO:0000313" key="3">
    <source>
        <dbReference type="EMBL" id="MEQ2159799.1"/>
    </source>
</evidence>
<dbReference type="PANTHER" id="PTHR44395:SF1">
    <property type="entry name" value="PROTEIN O-MANNOSYL-TRANSFERASE TMTC3"/>
    <property type="match status" value="1"/>
</dbReference>
<keyword evidence="1" id="KW-0802">TPR repeat</keyword>
<dbReference type="Proteomes" id="UP001476798">
    <property type="component" value="Unassembled WGS sequence"/>
</dbReference>
<feature type="repeat" description="TPR" evidence="1">
    <location>
        <begin position="105"/>
        <end position="138"/>
    </location>
</feature>
<reference evidence="3 4" key="1">
    <citation type="submission" date="2021-06" db="EMBL/GenBank/DDBJ databases">
        <authorList>
            <person name="Palmer J.M."/>
        </authorList>
    </citation>
    <scope>NUCLEOTIDE SEQUENCE [LARGE SCALE GENOMIC DNA]</scope>
    <source>
        <strain evidence="3 4">GA_2019</strain>
        <tissue evidence="3">Muscle</tissue>
    </source>
</reference>